<organism evidence="13 14">
    <name type="scientific">Rubritalea squalenifaciens DSM 18772</name>
    <dbReference type="NCBI Taxonomy" id="1123071"/>
    <lineage>
        <taxon>Bacteria</taxon>
        <taxon>Pseudomonadati</taxon>
        <taxon>Verrucomicrobiota</taxon>
        <taxon>Verrucomicrobiia</taxon>
        <taxon>Verrucomicrobiales</taxon>
        <taxon>Rubritaleaceae</taxon>
        <taxon>Rubritalea</taxon>
    </lineage>
</organism>
<evidence type="ECO:0000256" key="5">
    <source>
        <dbReference type="ARBA" id="ARBA00022692"/>
    </source>
</evidence>
<accession>A0A1M6P155</accession>
<dbReference type="RefSeq" id="WP_143184600.1">
    <property type="nucleotide sequence ID" value="NZ_FQYR01000005.1"/>
</dbReference>
<evidence type="ECO:0000256" key="11">
    <source>
        <dbReference type="HAMAP-Rule" id="MF_01394"/>
    </source>
</evidence>
<keyword evidence="3 11" id="KW-0813">Transport</keyword>
<dbReference type="AlphaFoldDB" id="A0A1M6P155"/>
<evidence type="ECO:0000313" key="14">
    <source>
        <dbReference type="Proteomes" id="UP000184510"/>
    </source>
</evidence>
<dbReference type="GO" id="GO:0030964">
    <property type="term" value="C:NADH dehydrogenase complex"/>
    <property type="evidence" value="ECO:0007669"/>
    <property type="project" value="TreeGrafter"/>
</dbReference>
<dbReference type="InterPro" id="IPR038430">
    <property type="entry name" value="NDAH_ubi_oxred_su3_sf"/>
</dbReference>
<evidence type="ECO:0000256" key="12">
    <source>
        <dbReference type="RuleBase" id="RU003639"/>
    </source>
</evidence>
<keyword evidence="5 11" id="KW-0812">Transmembrane</keyword>
<proteinExistence type="inferred from homology"/>
<feature type="transmembrane region" description="Helical" evidence="11">
    <location>
        <begin position="61"/>
        <end position="82"/>
    </location>
</feature>
<dbReference type="GO" id="GO:0008137">
    <property type="term" value="F:NADH dehydrogenase (ubiquinone) activity"/>
    <property type="evidence" value="ECO:0007669"/>
    <property type="project" value="InterPro"/>
</dbReference>
<evidence type="ECO:0000256" key="10">
    <source>
        <dbReference type="ARBA" id="ARBA00023136"/>
    </source>
</evidence>
<dbReference type="EMBL" id="FQYR01000005">
    <property type="protein sequence ID" value="SHK01630.1"/>
    <property type="molecule type" value="Genomic_DNA"/>
</dbReference>
<dbReference type="InterPro" id="IPR000440">
    <property type="entry name" value="NADH_UbQ/plastoQ_OxRdtase_su3"/>
</dbReference>
<dbReference type="PANTHER" id="PTHR11058:SF22">
    <property type="entry name" value="NADH-QUINONE OXIDOREDUCTASE SUBUNIT A"/>
    <property type="match status" value="1"/>
</dbReference>
<comment type="subunit">
    <text evidence="11">NDH-1 is composed of 14 different subunits. Subunits NuoA, H, J, K, L, M, N constitute the membrane sector of the complex.</text>
</comment>
<gene>
    <name evidence="11" type="primary">nuoA</name>
    <name evidence="13" type="ORF">SAMN02745181_3042</name>
</gene>
<dbReference type="PANTHER" id="PTHR11058">
    <property type="entry name" value="NADH-UBIQUINONE OXIDOREDUCTASE CHAIN 3"/>
    <property type="match status" value="1"/>
</dbReference>
<dbReference type="STRING" id="1123071.SAMN02745181_3042"/>
<keyword evidence="8 11" id="KW-1133">Transmembrane helix</keyword>
<feature type="transmembrane region" description="Helical" evidence="11">
    <location>
        <begin position="6"/>
        <end position="29"/>
    </location>
</feature>
<keyword evidence="10 11" id="KW-0472">Membrane</keyword>
<dbReference type="EC" id="7.1.1.-" evidence="11"/>
<keyword evidence="9 11" id="KW-0520">NAD</keyword>
<evidence type="ECO:0000256" key="6">
    <source>
        <dbReference type="ARBA" id="ARBA00022719"/>
    </source>
</evidence>
<comment type="similarity">
    <text evidence="2 11 12">Belongs to the complex I subunit 3 family.</text>
</comment>
<comment type="catalytic activity">
    <reaction evidence="11 12">
        <text>a quinone + NADH + 5 H(+)(in) = a quinol + NAD(+) + 4 H(+)(out)</text>
        <dbReference type="Rhea" id="RHEA:57888"/>
        <dbReference type="ChEBI" id="CHEBI:15378"/>
        <dbReference type="ChEBI" id="CHEBI:24646"/>
        <dbReference type="ChEBI" id="CHEBI:57540"/>
        <dbReference type="ChEBI" id="CHEBI:57945"/>
        <dbReference type="ChEBI" id="CHEBI:132124"/>
    </reaction>
</comment>
<dbReference type="Gene3D" id="1.20.58.1610">
    <property type="entry name" value="NADH:ubiquinone/plastoquinone oxidoreductase, chain 3"/>
    <property type="match status" value="1"/>
</dbReference>
<reference evidence="13 14" key="1">
    <citation type="submission" date="2016-11" db="EMBL/GenBank/DDBJ databases">
        <authorList>
            <person name="Jaros S."/>
            <person name="Januszkiewicz K."/>
            <person name="Wedrychowicz H."/>
        </authorList>
    </citation>
    <scope>NUCLEOTIDE SEQUENCE [LARGE SCALE GENOMIC DNA]</scope>
    <source>
        <strain evidence="13 14">DSM 18772</strain>
    </source>
</reference>
<dbReference type="InParanoid" id="A0A1M6P155"/>
<dbReference type="GO" id="GO:0050136">
    <property type="term" value="F:NADH dehydrogenase (quinone) (non-electrogenic) activity"/>
    <property type="evidence" value="ECO:0007669"/>
    <property type="project" value="UniProtKB-UniRule"/>
</dbReference>
<dbReference type="Proteomes" id="UP000184510">
    <property type="component" value="Unassembled WGS sequence"/>
</dbReference>
<keyword evidence="4 11" id="KW-1003">Cell membrane</keyword>
<evidence type="ECO:0000256" key="8">
    <source>
        <dbReference type="ARBA" id="ARBA00022989"/>
    </source>
</evidence>
<evidence type="ECO:0000256" key="9">
    <source>
        <dbReference type="ARBA" id="ARBA00023027"/>
    </source>
</evidence>
<dbReference type="HAMAP" id="MF_01394">
    <property type="entry name" value="NDH1_NuoA"/>
    <property type="match status" value="1"/>
</dbReference>
<evidence type="ECO:0000256" key="1">
    <source>
        <dbReference type="ARBA" id="ARBA00004141"/>
    </source>
</evidence>
<sequence>MLQDYFPVVLQALTAIGFAAISLGLSVLLGKKGRKSQYKDTVYECGMLPLSDSSARFSVKFYMVAMLFVLFDIEVVFMYPFALQFKELIAVSTVPLWSALGFVGVLAVAYVYALKKGALSWNE</sequence>
<comment type="subcellular location">
    <subcellularLocation>
        <location evidence="11 12">Cell membrane</location>
        <topology evidence="11 12">Multi-pass membrane protein</topology>
    </subcellularLocation>
    <subcellularLocation>
        <location evidence="1">Membrane</location>
        <topology evidence="1">Multi-pass membrane protein</topology>
    </subcellularLocation>
</comment>
<evidence type="ECO:0000256" key="4">
    <source>
        <dbReference type="ARBA" id="ARBA00022475"/>
    </source>
</evidence>
<dbReference type="GO" id="GO:0005886">
    <property type="term" value="C:plasma membrane"/>
    <property type="evidence" value="ECO:0007669"/>
    <property type="project" value="UniProtKB-SubCell"/>
</dbReference>
<dbReference type="GO" id="GO:0048038">
    <property type="term" value="F:quinone binding"/>
    <property type="evidence" value="ECO:0007669"/>
    <property type="project" value="UniProtKB-KW"/>
</dbReference>
<dbReference type="Pfam" id="PF00507">
    <property type="entry name" value="Oxidored_q4"/>
    <property type="match status" value="1"/>
</dbReference>
<evidence type="ECO:0000256" key="7">
    <source>
        <dbReference type="ARBA" id="ARBA00022967"/>
    </source>
</evidence>
<protein>
    <recommendedName>
        <fullName evidence="11">NADH-quinone oxidoreductase subunit A</fullName>
        <ecNumber evidence="11">7.1.1.-</ecNumber>
    </recommendedName>
    <alternativeName>
        <fullName evidence="11">NADH dehydrogenase I subunit A</fullName>
    </alternativeName>
    <alternativeName>
        <fullName evidence="11">NDH-1 subunit A</fullName>
    </alternativeName>
    <alternativeName>
        <fullName evidence="11">NUO1</fullName>
    </alternativeName>
</protein>
<evidence type="ECO:0000256" key="3">
    <source>
        <dbReference type="ARBA" id="ARBA00022448"/>
    </source>
</evidence>
<evidence type="ECO:0000256" key="2">
    <source>
        <dbReference type="ARBA" id="ARBA00008472"/>
    </source>
</evidence>
<name>A0A1M6P155_9BACT</name>
<dbReference type="FunCoup" id="A0A1M6P155">
    <property type="interactions" value="156"/>
</dbReference>
<keyword evidence="11" id="KW-0830">Ubiquinone</keyword>
<feature type="transmembrane region" description="Helical" evidence="11">
    <location>
        <begin position="94"/>
        <end position="114"/>
    </location>
</feature>
<evidence type="ECO:0000313" key="13">
    <source>
        <dbReference type="EMBL" id="SHK01630.1"/>
    </source>
</evidence>
<keyword evidence="7 11" id="KW-1278">Translocase</keyword>
<comment type="function">
    <text evidence="11">NDH-1 shuttles electrons from NADH, via FMN and iron-sulfur (Fe-S) centers, to quinones in the respiratory chain. The immediate electron acceptor for the enzyme in this species is believed to be ubiquinone. Couples the redox reaction to proton translocation (for every two electrons transferred, four hydrogen ions are translocated across the cytoplasmic membrane), and thus conserves the redox energy in a proton gradient.</text>
</comment>
<dbReference type="InterPro" id="IPR023043">
    <property type="entry name" value="NAD(P)H_OxRDtase_bac/plastid"/>
</dbReference>
<keyword evidence="14" id="KW-1185">Reference proteome</keyword>
<dbReference type="OrthoDB" id="9791970at2"/>
<keyword evidence="6 11" id="KW-0874">Quinone</keyword>